<organism evidence="1 2">
    <name type="scientific">Gloeophyllum trabeum (strain ATCC 11539 / FP-39264 / Madison 617)</name>
    <name type="common">Brown rot fungus</name>
    <dbReference type="NCBI Taxonomy" id="670483"/>
    <lineage>
        <taxon>Eukaryota</taxon>
        <taxon>Fungi</taxon>
        <taxon>Dikarya</taxon>
        <taxon>Basidiomycota</taxon>
        <taxon>Agaricomycotina</taxon>
        <taxon>Agaricomycetes</taxon>
        <taxon>Gloeophyllales</taxon>
        <taxon>Gloeophyllaceae</taxon>
        <taxon>Gloeophyllum</taxon>
    </lineage>
</organism>
<evidence type="ECO:0000313" key="2">
    <source>
        <dbReference type="Proteomes" id="UP000030669"/>
    </source>
</evidence>
<accession>S7RY47</accession>
<dbReference type="RefSeq" id="XP_007862746.1">
    <property type="nucleotide sequence ID" value="XM_007864555.1"/>
</dbReference>
<gene>
    <name evidence="1" type="ORF">GLOTRDRAFT_103770</name>
</gene>
<dbReference type="Pfam" id="PF18759">
    <property type="entry name" value="Plavaka"/>
    <property type="match status" value="1"/>
</dbReference>
<proteinExistence type="predicted"/>
<reference evidence="1 2" key="1">
    <citation type="journal article" date="2012" name="Science">
        <title>The Paleozoic origin of enzymatic lignin decomposition reconstructed from 31 fungal genomes.</title>
        <authorList>
            <person name="Floudas D."/>
            <person name="Binder M."/>
            <person name="Riley R."/>
            <person name="Barry K."/>
            <person name="Blanchette R.A."/>
            <person name="Henrissat B."/>
            <person name="Martinez A.T."/>
            <person name="Otillar R."/>
            <person name="Spatafora J.W."/>
            <person name="Yadav J.S."/>
            <person name="Aerts A."/>
            <person name="Benoit I."/>
            <person name="Boyd A."/>
            <person name="Carlson A."/>
            <person name="Copeland A."/>
            <person name="Coutinho P.M."/>
            <person name="de Vries R.P."/>
            <person name="Ferreira P."/>
            <person name="Findley K."/>
            <person name="Foster B."/>
            <person name="Gaskell J."/>
            <person name="Glotzer D."/>
            <person name="Gorecki P."/>
            <person name="Heitman J."/>
            <person name="Hesse C."/>
            <person name="Hori C."/>
            <person name="Igarashi K."/>
            <person name="Jurgens J.A."/>
            <person name="Kallen N."/>
            <person name="Kersten P."/>
            <person name="Kohler A."/>
            <person name="Kuees U."/>
            <person name="Kumar T.K.A."/>
            <person name="Kuo A."/>
            <person name="LaButti K."/>
            <person name="Larrondo L.F."/>
            <person name="Lindquist E."/>
            <person name="Ling A."/>
            <person name="Lombard V."/>
            <person name="Lucas S."/>
            <person name="Lundell T."/>
            <person name="Martin R."/>
            <person name="McLaughlin D.J."/>
            <person name="Morgenstern I."/>
            <person name="Morin E."/>
            <person name="Murat C."/>
            <person name="Nagy L.G."/>
            <person name="Nolan M."/>
            <person name="Ohm R.A."/>
            <person name="Patyshakuliyeva A."/>
            <person name="Rokas A."/>
            <person name="Ruiz-Duenas F.J."/>
            <person name="Sabat G."/>
            <person name="Salamov A."/>
            <person name="Samejima M."/>
            <person name="Schmutz J."/>
            <person name="Slot J.C."/>
            <person name="St John F."/>
            <person name="Stenlid J."/>
            <person name="Sun H."/>
            <person name="Sun S."/>
            <person name="Syed K."/>
            <person name="Tsang A."/>
            <person name="Wiebenga A."/>
            <person name="Young D."/>
            <person name="Pisabarro A."/>
            <person name="Eastwood D.C."/>
            <person name="Martin F."/>
            <person name="Cullen D."/>
            <person name="Grigoriev I.V."/>
            <person name="Hibbett D.S."/>
        </authorList>
    </citation>
    <scope>NUCLEOTIDE SEQUENCE [LARGE SCALE GENOMIC DNA]</scope>
    <source>
        <strain evidence="1 2">ATCC 11539</strain>
    </source>
</reference>
<dbReference type="KEGG" id="gtr:GLOTRDRAFT_103770"/>
<dbReference type="AlphaFoldDB" id="S7RY47"/>
<keyword evidence="2" id="KW-1185">Reference proteome</keyword>
<sequence>MAPARHRSKAAQKECHLCGKQFGASGLASHQRKCERELADMERNRLYEEKVRHKGEERRQVDDIKIEWHPHSGRPPEIHRFADYRREVDSTPAPPPDSEPWRPFQSRLDFEFAELALRAGLTKAETDTLFTLCHRAVAGEPFTLRDHAELTVTWESASFKCTPFEAQTITATYGKAEKKYQVYYRPIWNWALDLLREEHLMKYWHWDAQRCYKYSGSEFKRFLYEPWTADRWWDIQSSLPKDAKPLCFILYADKTKLSSFGTEMGYPVIARIANIDIAVRNNSGVAGGRVVGWLPIVKENPSDSGKAGYADFKQIVWHEAFYAVLKAVAEYSRTGYHFKCADQIIRFLFPIVLILSADYEEQCVMALIRGFRGLCPCPICLAPAKNLVDTSEEYELRTTATMQAIFHKAKELGRTAGEQLLKSYGLRAGVNVFWKICLSDPYLALSFDRLHAYHGGLFGRHIWPQLKLYIEDLGRAAGTTLEKQVGELPRWRDFNHFNEVMKTKFTDGQKFEDLSKVLLYAIYNLFDRRQHAHIHLLLQCLRLYLELDIYVGLEVHTSDTLEAGQQTLAKFSLKLQDWEFPKAHSHKHVFDDIRAKGATRVYNTKVNEKVHGPLKEAYRHTNYKQVAGQILREDHWKLVSSLIREHITCLDAYNQPGEEYDDVGIMHIALGSPQTPITFKDLEDLHGKDLAFKNFRIKLGKFFSTFLPAHGIPIPEGRPIHFDQYDKIKEHRYVKVTYESMVDWQAKTDHLRCSPDFHHHERHDSVIVNTIAGNIFAKLLYVFTCSTGGKVYPLALIQPLDAGAGARRQTDQDLKFHRLRERPRKSSEFISLETVIRGSFIVPDFKTDGDFFPVDVIDGDMFLRLRELYGA</sequence>
<protein>
    <submittedName>
        <fullName evidence="1">Uncharacterized protein</fullName>
    </submittedName>
</protein>
<evidence type="ECO:0000313" key="1">
    <source>
        <dbReference type="EMBL" id="EPQ59880.1"/>
    </source>
</evidence>
<dbReference type="OrthoDB" id="3239511at2759"/>
<dbReference type="EMBL" id="KB469297">
    <property type="protein sequence ID" value="EPQ59880.1"/>
    <property type="molecule type" value="Genomic_DNA"/>
</dbReference>
<dbReference type="Proteomes" id="UP000030669">
    <property type="component" value="Unassembled WGS sequence"/>
</dbReference>
<dbReference type="OMA" id="DKSWNFP"/>
<dbReference type="InterPro" id="IPR041078">
    <property type="entry name" value="Plavaka"/>
</dbReference>
<name>S7RY47_GLOTA</name>
<dbReference type="eggNOG" id="ENOG502SIW4">
    <property type="taxonomic scope" value="Eukaryota"/>
</dbReference>
<dbReference type="STRING" id="670483.S7RY47"/>
<dbReference type="HOGENOM" id="CLU_009122_0_0_1"/>
<dbReference type="GeneID" id="19298601"/>